<gene>
    <name evidence="2" type="ORF">JCM21531_797</name>
</gene>
<evidence type="ECO:0000313" key="3">
    <source>
        <dbReference type="Proteomes" id="UP000019109"/>
    </source>
</evidence>
<dbReference type="EMBL" id="BAVR01000006">
    <property type="protein sequence ID" value="GAE87431.1"/>
    <property type="molecule type" value="Genomic_DNA"/>
</dbReference>
<name>W4V2M0_9FIRM</name>
<comment type="caution">
    <text evidence="2">The sequence shown here is derived from an EMBL/GenBank/DDBJ whole genome shotgun (WGS) entry which is preliminary data.</text>
</comment>
<dbReference type="AlphaFoldDB" id="W4V2M0"/>
<dbReference type="Gene3D" id="2.40.380.10">
    <property type="entry name" value="FomD-like"/>
    <property type="match status" value="1"/>
</dbReference>
<accession>W4V2M0</accession>
<organism evidence="2 3">
    <name type="scientific">Acetivibrio straminisolvens JCM 21531</name>
    <dbReference type="NCBI Taxonomy" id="1294263"/>
    <lineage>
        <taxon>Bacteria</taxon>
        <taxon>Bacillati</taxon>
        <taxon>Bacillota</taxon>
        <taxon>Clostridia</taxon>
        <taxon>Eubacteriales</taxon>
        <taxon>Oscillospiraceae</taxon>
        <taxon>Acetivibrio</taxon>
    </lineage>
</organism>
<feature type="domain" description="DUF402" evidence="1">
    <location>
        <begin position="50"/>
        <end position="188"/>
    </location>
</feature>
<dbReference type="STRING" id="1294263.JCM21531_797"/>
<dbReference type="InterPro" id="IPR007295">
    <property type="entry name" value="DUF402"/>
</dbReference>
<dbReference type="SUPFAM" id="SSF159234">
    <property type="entry name" value="FomD-like"/>
    <property type="match status" value="1"/>
</dbReference>
<dbReference type="InterPro" id="IPR035930">
    <property type="entry name" value="FomD-like_sf"/>
</dbReference>
<keyword evidence="3" id="KW-1185">Reference proteome</keyword>
<evidence type="ECO:0000259" key="1">
    <source>
        <dbReference type="Pfam" id="PF04167"/>
    </source>
</evidence>
<evidence type="ECO:0000313" key="2">
    <source>
        <dbReference type="EMBL" id="GAE87431.1"/>
    </source>
</evidence>
<protein>
    <recommendedName>
        <fullName evidence="1">DUF402 domain-containing protein</fullName>
    </recommendedName>
</protein>
<dbReference type="Proteomes" id="UP000019109">
    <property type="component" value="Unassembled WGS sequence"/>
</dbReference>
<dbReference type="Pfam" id="PF04167">
    <property type="entry name" value="DUF402"/>
    <property type="match status" value="1"/>
</dbReference>
<sequence>MWEIIFIIFISKKDSLRYNNVKPFNTVIIKINRNHIIKETVMKKPIVLRQRYIPAEVIDITGDELVFRSEELLVTKWKPIRQRADISGGISFTFLKEGYKVSKFLGPSGEFKYWYCDIIKVLYDEKQDKYTLVDLLLDVKIMPDGRVEVLDADELAEALKNNIISLEEACMSLGILDKILKMAYSGKFPPEICLKDY</sequence>
<reference evidence="2" key="1">
    <citation type="journal article" date="2014" name="Genome Announc.">
        <title>Draft Genome Sequence of Clostridium straminisolvens Strain JCM 21531T, Isolated from a Cellulose-Degrading Bacterial Community.</title>
        <authorList>
            <person name="Yuki M."/>
            <person name="Oshima K."/>
            <person name="Suda W."/>
            <person name="Sakamoto M."/>
            <person name="Kitamura K."/>
            <person name="Iida T."/>
            <person name="Hattori M."/>
            <person name="Ohkuma M."/>
        </authorList>
    </citation>
    <scope>NUCLEOTIDE SEQUENCE [LARGE SCALE GENOMIC DNA]</scope>
    <source>
        <strain evidence="2">JCM 21531</strain>
    </source>
</reference>
<proteinExistence type="predicted"/>